<dbReference type="GO" id="GO:0019464">
    <property type="term" value="P:glycine decarboxylation via glycine cleavage system"/>
    <property type="evidence" value="ECO:0007669"/>
    <property type="project" value="InterPro"/>
</dbReference>
<dbReference type="GO" id="GO:0009249">
    <property type="term" value="P:protein lipoylation"/>
    <property type="evidence" value="ECO:0007669"/>
    <property type="project" value="TreeGrafter"/>
</dbReference>
<accession>A0A0F7WYR0</accession>
<comment type="similarity">
    <text evidence="1">Belongs to the GcvH family.</text>
</comment>
<evidence type="ECO:0000256" key="2">
    <source>
        <dbReference type="ARBA" id="ARBA00018830"/>
    </source>
</evidence>
<dbReference type="InterPro" id="IPR011053">
    <property type="entry name" value="Single_hybrid_motif"/>
</dbReference>
<proteinExistence type="inferred from homology"/>
<dbReference type="GO" id="GO:0005960">
    <property type="term" value="C:glycine cleavage complex"/>
    <property type="evidence" value="ECO:0007669"/>
    <property type="project" value="InterPro"/>
</dbReference>
<dbReference type="PANTHER" id="PTHR11715">
    <property type="entry name" value="GLYCINE CLEAVAGE SYSTEM H PROTEIN"/>
    <property type="match status" value="1"/>
</dbReference>
<protein>
    <recommendedName>
        <fullName evidence="2">Glycine cleavage system H-like protein</fullName>
    </recommendedName>
</protein>
<dbReference type="Pfam" id="PF01597">
    <property type="entry name" value="GCV_H"/>
    <property type="match status" value="1"/>
</dbReference>
<dbReference type="AlphaFoldDB" id="A0A0F7WYR0"/>
<dbReference type="CDD" id="cd06848">
    <property type="entry name" value="GCS_H"/>
    <property type="match status" value="1"/>
</dbReference>
<feature type="domain" description="Lipoyl-binding" evidence="4">
    <location>
        <begin position="17"/>
        <end position="99"/>
    </location>
</feature>
<dbReference type="NCBIfam" id="TIGR03077">
    <property type="entry name" value="not_gcvH"/>
    <property type="match status" value="1"/>
</dbReference>
<sequence>MWYSDYHVWILPVHERVVRLGLTEKMQKNLGAILHVDLPSVGSLCKEGEVLVILESSKSAIEVLSPVSGEVIDINLDLVDNPQKINEAPEGEGWFAVVRLDQDWDPSNLSLMDEE</sequence>
<dbReference type="InterPro" id="IPR000089">
    <property type="entry name" value="Biotin_lipoyl"/>
</dbReference>
<evidence type="ECO:0000256" key="1">
    <source>
        <dbReference type="ARBA" id="ARBA00009249"/>
    </source>
</evidence>
<dbReference type="PROSITE" id="PS50968">
    <property type="entry name" value="BIOTINYL_LIPOYL"/>
    <property type="match status" value="1"/>
</dbReference>
<dbReference type="PANTHER" id="PTHR11715:SF3">
    <property type="entry name" value="GLYCINE CLEAVAGE SYSTEM H PROTEIN-RELATED"/>
    <property type="match status" value="1"/>
</dbReference>
<dbReference type="InterPro" id="IPR017514">
    <property type="entry name" value="GcvH_Chlamydia"/>
</dbReference>
<dbReference type="SUPFAM" id="SSF51230">
    <property type="entry name" value="Single hybrid motif"/>
    <property type="match status" value="1"/>
</dbReference>
<dbReference type="InterPro" id="IPR033753">
    <property type="entry name" value="GCV_H/Fam206"/>
</dbReference>
<keyword evidence="3" id="KW-0450">Lipoyl</keyword>
<reference evidence="5" key="1">
    <citation type="submission" date="2015-05" db="EMBL/GenBank/DDBJ databases">
        <authorList>
            <person name="Rattei Thomas"/>
        </authorList>
    </citation>
    <scope>NUCLEOTIDE SEQUENCE</scope>
    <source>
        <strain evidence="5">DC9</strain>
    </source>
</reference>
<evidence type="ECO:0000313" key="5">
    <source>
        <dbReference type="EMBL" id="CRI42548.1"/>
    </source>
</evidence>
<dbReference type="GO" id="GO:0005829">
    <property type="term" value="C:cytosol"/>
    <property type="evidence" value="ECO:0007669"/>
    <property type="project" value="TreeGrafter"/>
</dbReference>
<dbReference type="EMBL" id="LN847049">
    <property type="protein sequence ID" value="CRI42548.1"/>
    <property type="molecule type" value="Genomic_DNA"/>
</dbReference>
<evidence type="ECO:0000256" key="3">
    <source>
        <dbReference type="ARBA" id="ARBA00022823"/>
    </source>
</evidence>
<name>A0A0F7WYR0_CHLPN</name>
<organism evidence="5">
    <name type="scientific">Chlamydia pneumoniae</name>
    <name type="common">Chlamydophila pneumoniae</name>
    <dbReference type="NCBI Taxonomy" id="83558"/>
    <lineage>
        <taxon>Bacteria</taxon>
        <taxon>Pseudomonadati</taxon>
        <taxon>Chlamydiota</taxon>
        <taxon>Chlamydiia</taxon>
        <taxon>Chlamydiales</taxon>
        <taxon>Chlamydiaceae</taxon>
        <taxon>Chlamydia/Chlamydophila group</taxon>
        <taxon>Chlamydia</taxon>
    </lineage>
</organism>
<evidence type="ECO:0000259" key="4">
    <source>
        <dbReference type="PROSITE" id="PS50968"/>
    </source>
</evidence>
<dbReference type="Gene3D" id="2.40.50.100">
    <property type="match status" value="1"/>
</dbReference>
<gene>
    <name evidence="5" type="ORF">BN1224_DC9_BS_00310</name>
</gene>
<dbReference type="InterPro" id="IPR002930">
    <property type="entry name" value="GCV_H"/>
</dbReference>